<evidence type="ECO:0000256" key="2">
    <source>
        <dbReference type="SAM" id="SignalP"/>
    </source>
</evidence>
<protein>
    <submittedName>
        <fullName evidence="3">Translation initiation factor 1 (eIF-1/SUI1)</fullName>
    </submittedName>
</protein>
<organism evidence="3 4">
    <name type="scientific">Pseudoduganella violacea</name>
    <dbReference type="NCBI Taxonomy" id="1715466"/>
    <lineage>
        <taxon>Bacteria</taxon>
        <taxon>Pseudomonadati</taxon>
        <taxon>Pseudomonadota</taxon>
        <taxon>Betaproteobacteria</taxon>
        <taxon>Burkholderiales</taxon>
        <taxon>Oxalobacteraceae</taxon>
        <taxon>Telluria group</taxon>
        <taxon>Pseudoduganella</taxon>
    </lineage>
</organism>
<sequence length="176" mass="19608">MSSVFILKSLRAGALGLALLGSVAHATPLMDMRSDDLIMMAAELKKALQLNANQQTLWQQTESRSKTLLRERQVRRERLQATTRQSLDGKDVELRELSSAIDSEAATAAAEDKQLREWWLQLNDALDDSQRRAVATFLSEQLQRQADAPRTPGPKADSGEHRSGHHRDSRPARPGS</sequence>
<proteinExistence type="predicted"/>
<dbReference type="Proteomes" id="UP000541535">
    <property type="component" value="Unassembled WGS sequence"/>
</dbReference>
<keyword evidence="2" id="KW-0732">Signal</keyword>
<feature type="region of interest" description="Disordered" evidence="1">
    <location>
        <begin position="137"/>
        <end position="176"/>
    </location>
</feature>
<feature type="chain" id="PRO_5030559490" evidence="2">
    <location>
        <begin position="27"/>
        <end position="176"/>
    </location>
</feature>
<dbReference type="AlphaFoldDB" id="A0A7W5B6M6"/>
<dbReference type="EMBL" id="JACHXD010000001">
    <property type="protein sequence ID" value="MBB3117130.1"/>
    <property type="molecule type" value="Genomic_DNA"/>
</dbReference>
<dbReference type="GO" id="GO:0003743">
    <property type="term" value="F:translation initiation factor activity"/>
    <property type="evidence" value="ECO:0007669"/>
    <property type="project" value="UniProtKB-KW"/>
</dbReference>
<evidence type="ECO:0000313" key="3">
    <source>
        <dbReference type="EMBL" id="MBB3117130.1"/>
    </source>
</evidence>
<comment type="caution">
    <text evidence="3">The sequence shown here is derived from an EMBL/GenBank/DDBJ whole genome shotgun (WGS) entry which is preliminary data.</text>
</comment>
<gene>
    <name evidence="3" type="ORF">FHS03_000149</name>
</gene>
<feature type="signal peptide" evidence="2">
    <location>
        <begin position="1"/>
        <end position="26"/>
    </location>
</feature>
<name>A0A7W5B6M6_9BURK</name>
<reference evidence="3 4" key="1">
    <citation type="submission" date="2020-08" db="EMBL/GenBank/DDBJ databases">
        <title>Genomic Encyclopedia of Type Strains, Phase III (KMG-III): the genomes of soil and plant-associated and newly described type strains.</title>
        <authorList>
            <person name="Whitman W."/>
        </authorList>
    </citation>
    <scope>NUCLEOTIDE SEQUENCE [LARGE SCALE GENOMIC DNA]</scope>
    <source>
        <strain evidence="3 4">CECT 8897</strain>
    </source>
</reference>
<accession>A0A7W5B6M6</accession>
<dbReference type="RefSeq" id="WP_183439127.1">
    <property type="nucleotide sequence ID" value="NZ_JACHXD010000001.1"/>
</dbReference>
<keyword evidence="3" id="KW-0396">Initiation factor</keyword>
<keyword evidence="3" id="KW-0648">Protein biosynthesis</keyword>
<evidence type="ECO:0000256" key="1">
    <source>
        <dbReference type="SAM" id="MobiDB-lite"/>
    </source>
</evidence>
<keyword evidence="4" id="KW-1185">Reference proteome</keyword>
<evidence type="ECO:0000313" key="4">
    <source>
        <dbReference type="Proteomes" id="UP000541535"/>
    </source>
</evidence>